<proteinExistence type="inferred from homology"/>
<protein>
    <submittedName>
        <fullName evidence="12 13">DBH-like monooxygenase protein 1 isoform X1</fullName>
    </submittedName>
</protein>
<evidence type="ECO:0000313" key="12">
    <source>
        <dbReference type="RefSeq" id="XP_032817811.1"/>
    </source>
</evidence>
<evidence type="ECO:0000256" key="8">
    <source>
        <dbReference type="ARBA" id="ARBA00023180"/>
    </source>
</evidence>
<sequence>MLCWTRRALEALLWLCLAAGLGSPSSRDSRSWERSAELDEGGRVRLSWSATRAGYGDESGGQRRESIAFRVEARTTGWVGLGFSPAGSMAGADLVIGGVTTNGKPYLQDYFAERNERPLLDERQDYRLESASQNSTHTELIFSRALDTCDSHDKIIVSGTVRVLWAVHAEDVEDSSGDPLGDPSGTRAQYHGAARGVRSLNLLNPASEVPGDLGLTDAVDLCNHNVEVPSSDTTYWCQIFRLPELHTKHHVIRVEPLVKPGHEGMVHHILLYQCALGLHEAILQSGHRCYQANMPEEFRSCESILFAWAIGGGAFLYPPHVGLSLGEPGDPVFVLMETHYDNPLQLSGIRDNSGLRLHYTAQLRAYDAGVMETGVWVSLYHMVPPHAPHWVSQGHCTRECLNEALGTERPQGVSVFAVLLHAHLAGRELLVRHWRGDRELPLLARDSEYDFNFQELHMLPSERLLLPGDHLTTECVYNTEGRVNMTWGGQSTHNEMCLAYVLYYPRVNLSRCQSLPEINGQLAFIGVTDIYKPVTTWPFLIKDPIQYRNLTFTEAMDRFRWGRRQRRHFNQLVLRLPVNIRCSKYELEEWSVQGMVTNPEVQVPWTSLNTSIVCPTGVPVSGHHRGPRVQGEGLAQGAQRKASTAITVVALLVLTGSPST</sequence>
<keyword evidence="7" id="KW-1015">Disulfide bond</keyword>
<dbReference type="InterPro" id="IPR000323">
    <property type="entry name" value="Cu2_ascorb_mOase_N"/>
</dbReference>
<dbReference type="Gene3D" id="2.60.40.1210">
    <property type="entry name" value="Cellobiose dehydrogenase, cytochrome domain"/>
    <property type="match status" value="1"/>
</dbReference>
<comment type="similarity">
    <text evidence="2">Belongs to the copper type II ascorbate-dependent monooxygenase family.</text>
</comment>
<dbReference type="KEGG" id="pmrn:116946695"/>
<dbReference type="RefSeq" id="XP_032817811.1">
    <property type="nucleotide sequence ID" value="XM_032961920.1"/>
</dbReference>
<dbReference type="InterPro" id="IPR036939">
    <property type="entry name" value="Cu2_ascorb_mOase_N_sf"/>
</dbReference>
<dbReference type="PROSITE" id="PS50836">
    <property type="entry name" value="DOMON"/>
    <property type="match status" value="1"/>
</dbReference>
<dbReference type="InterPro" id="IPR028460">
    <property type="entry name" value="Tbh/DBH"/>
</dbReference>
<feature type="signal peptide" evidence="9">
    <location>
        <begin position="1"/>
        <end position="18"/>
    </location>
</feature>
<keyword evidence="5" id="KW-0186">Copper</keyword>
<dbReference type="GO" id="GO:0006589">
    <property type="term" value="P:octopamine biosynthetic process"/>
    <property type="evidence" value="ECO:0007669"/>
    <property type="project" value="TreeGrafter"/>
</dbReference>
<dbReference type="InterPro" id="IPR024548">
    <property type="entry name" value="Cu2_monoox_C"/>
</dbReference>
<evidence type="ECO:0000256" key="6">
    <source>
        <dbReference type="ARBA" id="ARBA00023033"/>
    </source>
</evidence>
<keyword evidence="6" id="KW-0503">Monooxygenase</keyword>
<dbReference type="CTD" id="26002"/>
<dbReference type="Pfam" id="PF03351">
    <property type="entry name" value="DOMON"/>
    <property type="match status" value="1"/>
</dbReference>
<dbReference type="FunFam" id="2.60.120.310:FF:000004">
    <property type="entry name" value="DBH-like monooxygenase protein 1"/>
    <property type="match status" value="1"/>
</dbReference>
<dbReference type="PANTHER" id="PTHR10157:SF23">
    <property type="entry name" value="MOXD1 HOMOLOG 1"/>
    <property type="match status" value="1"/>
</dbReference>
<evidence type="ECO:0000256" key="2">
    <source>
        <dbReference type="ARBA" id="ARBA00010676"/>
    </source>
</evidence>
<evidence type="ECO:0000256" key="7">
    <source>
        <dbReference type="ARBA" id="ARBA00023157"/>
    </source>
</evidence>
<dbReference type="Gene3D" id="2.60.120.230">
    <property type="match status" value="1"/>
</dbReference>
<feature type="chain" id="PRO_5044709341" evidence="9">
    <location>
        <begin position="19"/>
        <end position="660"/>
    </location>
</feature>
<dbReference type="FunFam" id="2.60.120.230:FF:000001">
    <property type="entry name" value="Monooxygenase, DBH-like 1"/>
    <property type="match status" value="1"/>
</dbReference>
<keyword evidence="8" id="KW-0325">Glycoprotein</keyword>
<dbReference type="SUPFAM" id="SSF49344">
    <property type="entry name" value="CBD9-like"/>
    <property type="match status" value="1"/>
</dbReference>
<keyword evidence="4" id="KW-0560">Oxidoreductase</keyword>
<dbReference type="GO" id="GO:0042420">
    <property type="term" value="P:dopamine catabolic process"/>
    <property type="evidence" value="ECO:0007669"/>
    <property type="project" value="TreeGrafter"/>
</dbReference>
<dbReference type="GO" id="GO:0005615">
    <property type="term" value="C:extracellular space"/>
    <property type="evidence" value="ECO:0007669"/>
    <property type="project" value="TreeGrafter"/>
</dbReference>
<name>A0AAJ7TH05_PETMA</name>
<dbReference type="GO" id="GO:0030667">
    <property type="term" value="C:secretory granule membrane"/>
    <property type="evidence" value="ECO:0007669"/>
    <property type="project" value="TreeGrafter"/>
</dbReference>
<dbReference type="InterPro" id="IPR000945">
    <property type="entry name" value="DBH-like"/>
</dbReference>
<dbReference type="GO" id="GO:0042421">
    <property type="term" value="P:norepinephrine biosynthetic process"/>
    <property type="evidence" value="ECO:0007669"/>
    <property type="project" value="TreeGrafter"/>
</dbReference>
<dbReference type="PANTHER" id="PTHR10157">
    <property type="entry name" value="DOPAMINE BETA HYDROXYLASE RELATED"/>
    <property type="match status" value="1"/>
</dbReference>
<dbReference type="Gene3D" id="2.60.120.310">
    <property type="entry name" value="Copper type II, ascorbate-dependent monooxygenase, N-terminal domain"/>
    <property type="match status" value="1"/>
</dbReference>
<dbReference type="CDD" id="cd09631">
    <property type="entry name" value="DOMON_DOH"/>
    <property type="match status" value="1"/>
</dbReference>
<keyword evidence="11" id="KW-1185">Reference proteome</keyword>
<evidence type="ECO:0000256" key="3">
    <source>
        <dbReference type="ARBA" id="ARBA00022723"/>
    </source>
</evidence>
<evidence type="ECO:0000256" key="5">
    <source>
        <dbReference type="ARBA" id="ARBA00023008"/>
    </source>
</evidence>
<organism evidence="11 12">
    <name type="scientific">Petromyzon marinus</name>
    <name type="common">Sea lamprey</name>
    <dbReference type="NCBI Taxonomy" id="7757"/>
    <lineage>
        <taxon>Eukaryota</taxon>
        <taxon>Metazoa</taxon>
        <taxon>Chordata</taxon>
        <taxon>Craniata</taxon>
        <taxon>Vertebrata</taxon>
        <taxon>Cyclostomata</taxon>
        <taxon>Hyperoartia</taxon>
        <taxon>Petromyzontiformes</taxon>
        <taxon>Petromyzontidae</taxon>
        <taxon>Petromyzon</taxon>
    </lineage>
</organism>
<accession>A0AAJ7TH05</accession>
<dbReference type="SUPFAM" id="SSF49742">
    <property type="entry name" value="PHM/PNGase F"/>
    <property type="match status" value="2"/>
</dbReference>
<evidence type="ECO:0000256" key="1">
    <source>
        <dbReference type="ARBA" id="ARBA00001973"/>
    </source>
</evidence>
<evidence type="ECO:0000313" key="11">
    <source>
        <dbReference type="Proteomes" id="UP001318040"/>
    </source>
</evidence>
<keyword evidence="9" id="KW-0732">Signal</keyword>
<dbReference type="InterPro" id="IPR008977">
    <property type="entry name" value="PHM/PNGase_F_dom_sf"/>
</dbReference>
<evidence type="ECO:0000313" key="13">
    <source>
        <dbReference type="RefSeq" id="XP_032817812.1"/>
    </source>
</evidence>
<feature type="domain" description="DOMON" evidence="10">
    <location>
        <begin position="42"/>
        <end position="168"/>
    </location>
</feature>
<dbReference type="InterPro" id="IPR005018">
    <property type="entry name" value="DOMON_domain"/>
</dbReference>
<dbReference type="AlphaFoldDB" id="A0AAJ7TH05"/>
<gene>
    <name evidence="12 13" type="primary">MOXD1</name>
</gene>
<evidence type="ECO:0000256" key="9">
    <source>
        <dbReference type="SAM" id="SignalP"/>
    </source>
</evidence>
<keyword evidence="3" id="KW-0479">Metal-binding</keyword>
<dbReference type="GO" id="GO:0005507">
    <property type="term" value="F:copper ion binding"/>
    <property type="evidence" value="ECO:0007669"/>
    <property type="project" value="InterPro"/>
</dbReference>
<reference evidence="12 13" key="1">
    <citation type="submission" date="2025-04" db="UniProtKB">
        <authorList>
            <consortium name="RefSeq"/>
        </authorList>
    </citation>
    <scope>IDENTIFICATION</scope>
    <source>
        <tissue evidence="12 13">Sperm</tissue>
    </source>
</reference>
<dbReference type="InterPro" id="IPR045266">
    <property type="entry name" value="DOH_DOMON"/>
</dbReference>
<evidence type="ECO:0000256" key="4">
    <source>
        <dbReference type="ARBA" id="ARBA00023002"/>
    </source>
</evidence>
<dbReference type="Pfam" id="PF01082">
    <property type="entry name" value="Cu2_monooxygen"/>
    <property type="match status" value="1"/>
</dbReference>
<dbReference type="InterPro" id="IPR014784">
    <property type="entry name" value="Cu2_ascorb_mOase-like_C"/>
</dbReference>
<dbReference type="Pfam" id="PF03712">
    <property type="entry name" value="Cu2_monoox_C"/>
    <property type="match status" value="1"/>
</dbReference>
<dbReference type="RefSeq" id="XP_032817812.1">
    <property type="nucleotide sequence ID" value="XM_032961921.1"/>
</dbReference>
<dbReference type="GO" id="GO:0004500">
    <property type="term" value="F:dopamine beta-monooxygenase activity"/>
    <property type="evidence" value="ECO:0007669"/>
    <property type="project" value="InterPro"/>
</dbReference>
<evidence type="ECO:0000259" key="10">
    <source>
        <dbReference type="PROSITE" id="PS50836"/>
    </source>
</evidence>
<dbReference type="SMART" id="SM00664">
    <property type="entry name" value="DoH"/>
    <property type="match status" value="1"/>
</dbReference>
<dbReference type="PRINTS" id="PR00767">
    <property type="entry name" value="DBMONOXGNASE"/>
</dbReference>
<comment type="cofactor">
    <cofactor evidence="1">
        <name>Cu(2+)</name>
        <dbReference type="ChEBI" id="CHEBI:29036"/>
    </cofactor>
</comment>
<dbReference type="Proteomes" id="UP001318040">
    <property type="component" value="Chromosome 27"/>
</dbReference>